<proteinExistence type="predicted"/>
<evidence type="ECO:0000313" key="2">
    <source>
        <dbReference type="Proteomes" id="UP000256562"/>
    </source>
</evidence>
<dbReference type="AlphaFoldDB" id="A0A3E0IT83"/>
<comment type="caution">
    <text evidence="1">The sequence shown here is derived from an EMBL/GenBank/DDBJ whole genome shotgun (WGS) entry which is preliminary data.</text>
</comment>
<dbReference type="EMBL" id="QKXQ01000004">
    <property type="protein sequence ID" value="REI01660.1"/>
    <property type="molecule type" value="Genomic_DNA"/>
</dbReference>
<reference evidence="1 2" key="1">
    <citation type="journal article" date="2018" name="Vet. Microbiol.">
        <title>Characterisation of Staphylococcus felis isolated from cats using whole genome sequencing.</title>
        <authorList>
            <person name="Worthing K."/>
            <person name="Pang S."/>
            <person name="Trott D.J."/>
            <person name="Abraham S."/>
            <person name="Coombs G.W."/>
            <person name="Jordan D."/>
            <person name="McIntyre L."/>
            <person name="Davies M.R."/>
            <person name="Norris J."/>
        </authorList>
    </citation>
    <scope>NUCLEOTIDE SEQUENCE [LARGE SCALE GENOMIC DNA]</scope>
    <source>
        <strain evidence="1 2">F9</strain>
    </source>
</reference>
<dbReference type="OrthoDB" id="10010266at2"/>
<dbReference type="Proteomes" id="UP000256562">
    <property type="component" value="Unassembled WGS sequence"/>
</dbReference>
<dbReference type="RefSeq" id="WP_115870682.1">
    <property type="nucleotide sequence ID" value="NZ_CAJVAK010000014.1"/>
</dbReference>
<evidence type="ECO:0000313" key="1">
    <source>
        <dbReference type="EMBL" id="REI01660.1"/>
    </source>
</evidence>
<sequence length="158" mass="19155">MIRYYDMNYIKVRRMKEFYHKKVNYINNNTSNSVLFLTIFLVEMTFRGDFTIKIMESILAKYFKRIVVKRDLSIGPFQLKPSFVEKYYKNQWQVIDLMDIDFSIVVLELFITAHHTLSDEELIVLFHSGESITKYEDTNVYLYILKRLKQEFFGREEI</sequence>
<protein>
    <submittedName>
        <fullName evidence="1">Uncharacterized protein</fullName>
    </submittedName>
</protein>
<gene>
    <name evidence="1" type="ORF">DOS83_00050</name>
</gene>
<accession>A0A3E0IT83</accession>
<organism evidence="1 2">
    <name type="scientific">Staphylococcus felis</name>
    <dbReference type="NCBI Taxonomy" id="46127"/>
    <lineage>
        <taxon>Bacteria</taxon>
        <taxon>Bacillati</taxon>
        <taxon>Bacillota</taxon>
        <taxon>Bacilli</taxon>
        <taxon>Bacillales</taxon>
        <taxon>Staphylococcaceae</taxon>
        <taxon>Staphylococcus</taxon>
    </lineage>
</organism>
<name>A0A3E0IT83_9STAP</name>